<gene>
    <name evidence="19" type="ORF">GF1_26440</name>
</gene>
<sequence length="506" mass="57741">MAGIMVVERGPMIVASRPVITSNQQGAIVGTLIFGRFIDRKTERRLRDQTKVDLHIKLLSKLRERPYMSEIVAALLHGVPYAFHEQNGHFEIYTVFPDYLGRPAVVLEARVNRLISPQTKMLFNYVLFSNIATGTLALFLILLFHKRMVRSISRVFHLATLMAKSDSRKSENGGSLGRWVDRSREDSLLVAMEKNKRKGLLKGASLDKENTSDLWEVSVWLAEEVKQRGKAEASLRKITTRLEKLVRNRTMELLEINSLLQEEISERRQYEKKLEKYQQRLRSLSSELLAVEERQRRQIAVDLHDRIGQSLSVSRMFLDSIMELENIDEIQDQLLQVSEILRQTLEDTRTLTFELCPPVLHELGMGAAMEWLVEIMEERYGLQVESECDPLTEYTDSPVLTLTFRAIRELLMNVVKHALTDRAWVKVYRVGTSLQVEVRDRGVGFDPAAKEAQDDEGPGGFGLFSIQERIKNIGGSMRIDSSEGSGTTITLIVPLPGSDQQDKEEE</sequence>
<comment type="subcellular location">
    <subcellularLocation>
        <location evidence="3">Cytoplasm</location>
    </subcellularLocation>
</comment>
<dbReference type="GO" id="GO:0005737">
    <property type="term" value="C:cytoplasm"/>
    <property type="evidence" value="ECO:0007669"/>
    <property type="project" value="UniProtKB-SubCell"/>
</dbReference>
<keyword evidence="20" id="KW-1185">Reference proteome</keyword>
<dbReference type="AlphaFoldDB" id="A0A915U2R6"/>
<proteinExistence type="predicted"/>
<evidence type="ECO:0000256" key="8">
    <source>
        <dbReference type="ARBA" id="ARBA00022679"/>
    </source>
</evidence>
<keyword evidence="16" id="KW-0175">Coiled coil</keyword>
<dbReference type="Gene3D" id="1.20.5.1930">
    <property type="match status" value="1"/>
</dbReference>
<dbReference type="EC" id="2.7.13.3" evidence="4"/>
<dbReference type="InterPro" id="IPR036890">
    <property type="entry name" value="HATPase_C_sf"/>
</dbReference>
<evidence type="ECO:0000256" key="12">
    <source>
        <dbReference type="ARBA" id="ARBA00023012"/>
    </source>
</evidence>
<evidence type="ECO:0000256" key="3">
    <source>
        <dbReference type="ARBA" id="ARBA00004496"/>
    </source>
</evidence>
<dbReference type="InterPro" id="IPR007892">
    <property type="entry name" value="CHASE4"/>
</dbReference>
<evidence type="ECO:0000256" key="16">
    <source>
        <dbReference type="SAM" id="Coils"/>
    </source>
</evidence>
<evidence type="ECO:0000256" key="14">
    <source>
        <dbReference type="ARBA" id="ARBA00024827"/>
    </source>
</evidence>
<keyword evidence="8" id="KW-0808">Transferase</keyword>
<reference evidence="19" key="1">
    <citation type="submission" date="2020-12" db="EMBL/GenBank/DDBJ databases">
        <title>Desulfobium dissulfuricans gen. nov., sp. nov., a novel mesophilic, sulfate-reducing bacterium isolated from a deep-sea hydrothermal vent.</title>
        <authorList>
            <person name="Hashimoto Y."/>
            <person name="Tame A."/>
            <person name="Sawayama S."/>
            <person name="Miyazaki J."/>
            <person name="Takai K."/>
            <person name="Nakagawa S."/>
        </authorList>
    </citation>
    <scope>NUCLEOTIDE SEQUENCE</scope>
    <source>
        <strain evidence="19">GF1</strain>
    </source>
</reference>
<evidence type="ECO:0000256" key="4">
    <source>
        <dbReference type="ARBA" id="ARBA00012438"/>
    </source>
</evidence>
<dbReference type="Pfam" id="PF05228">
    <property type="entry name" value="CHASE4"/>
    <property type="match status" value="1"/>
</dbReference>
<keyword evidence="10" id="KW-0418">Kinase</keyword>
<evidence type="ECO:0000256" key="10">
    <source>
        <dbReference type="ARBA" id="ARBA00022777"/>
    </source>
</evidence>
<dbReference type="SMART" id="SM00387">
    <property type="entry name" value="HATPase_c"/>
    <property type="match status" value="1"/>
</dbReference>
<dbReference type="InterPro" id="IPR005467">
    <property type="entry name" value="His_kinase_dom"/>
</dbReference>
<dbReference type="GO" id="GO:0016020">
    <property type="term" value="C:membrane"/>
    <property type="evidence" value="ECO:0007669"/>
    <property type="project" value="InterPro"/>
</dbReference>
<evidence type="ECO:0000256" key="11">
    <source>
        <dbReference type="ARBA" id="ARBA00023004"/>
    </source>
</evidence>
<keyword evidence="17" id="KW-0812">Transmembrane</keyword>
<organism evidence="19 20">
    <name type="scientific">Desulfolithobacter dissulfuricans</name>
    <dbReference type="NCBI Taxonomy" id="2795293"/>
    <lineage>
        <taxon>Bacteria</taxon>
        <taxon>Pseudomonadati</taxon>
        <taxon>Thermodesulfobacteriota</taxon>
        <taxon>Desulfobulbia</taxon>
        <taxon>Desulfobulbales</taxon>
        <taxon>Desulfobulbaceae</taxon>
        <taxon>Desulfolithobacter</taxon>
    </lineage>
</organism>
<evidence type="ECO:0000256" key="9">
    <source>
        <dbReference type="ARBA" id="ARBA00022723"/>
    </source>
</evidence>
<evidence type="ECO:0000313" key="20">
    <source>
        <dbReference type="Proteomes" id="UP001063350"/>
    </source>
</evidence>
<dbReference type="InterPro" id="IPR050482">
    <property type="entry name" value="Sensor_HK_TwoCompSys"/>
</dbReference>
<feature type="coiled-coil region" evidence="16">
    <location>
        <begin position="253"/>
        <end position="294"/>
    </location>
</feature>
<dbReference type="GO" id="GO:0000155">
    <property type="term" value="F:phosphorelay sensor kinase activity"/>
    <property type="evidence" value="ECO:0007669"/>
    <property type="project" value="InterPro"/>
</dbReference>
<keyword evidence="6" id="KW-0004">4Fe-4S</keyword>
<dbReference type="RefSeq" id="WP_267927003.1">
    <property type="nucleotide sequence ID" value="NZ_AP024233.1"/>
</dbReference>
<dbReference type="GO" id="GO:0046872">
    <property type="term" value="F:metal ion binding"/>
    <property type="evidence" value="ECO:0007669"/>
    <property type="project" value="UniProtKB-KW"/>
</dbReference>
<evidence type="ECO:0000256" key="6">
    <source>
        <dbReference type="ARBA" id="ARBA00022485"/>
    </source>
</evidence>
<evidence type="ECO:0000256" key="17">
    <source>
        <dbReference type="SAM" id="Phobius"/>
    </source>
</evidence>
<keyword evidence="17" id="KW-1133">Transmembrane helix</keyword>
<dbReference type="InterPro" id="IPR004358">
    <property type="entry name" value="Sig_transdc_His_kin-like_C"/>
</dbReference>
<evidence type="ECO:0000256" key="1">
    <source>
        <dbReference type="ARBA" id="ARBA00000085"/>
    </source>
</evidence>
<evidence type="ECO:0000256" key="15">
    <source>
        <dbReference type="ARBA" id="ARBA00030800"/>
    </source>
</evidence>
<feature type="domain" description="Histidine kinase" evidence="18">
    <location>
        <begin position="405"/>
        <end position="497"/>
    </location>
</feature>
<keyword evidence="7" id="KW-0963">Cytoplasm</keyword>
<dbReference type="Pfam" id="PF02518">
    <property type="entry name" value="HATPase_c"/>
    <property type="match status" value="1"/>
</dbReference>
<dbReference type="PRINTS" id="PR00344">
    <property type="entry name" value="BCTRLSENSOR"/>
</dbReference>
<keyword evidence="17" id="KW-0472">Membrane</keyword>
<evidence type="ECO:0000256" key="5">
    <source>
        <dbReference type="ARBA" id="ARBA00017322"/>
    </source>
</evidence>
<dbReference type="GO" id="GO:0046983">
    <property type="term" value="F:protein dimerization activity"/>
    <property type="evidence" value="ECO:0007669"/>
    <property type="project" value="InterPro"/>
</dbReference>
<evidence type="ECO:0000259" key="18">
    <source>
        <dbReference type="PROSITE" id="PS50109"/>
    </source>
</evidence>
<evidence type="ECO:0000313" key="19">
    <source>
        <dbReference type="EMBL" id="BCO10268.1"/>
    </source>
</evidence>
<evidence type="ECO:0000256" key="7">
    <source>
        <dbReference type="ARBA" id="ARBA00022490"/>
    </source>
</evidence>
<keyword evidence="11" id="KW-0408">Iron</keyword>
<dbReference type="Pfam" id="PF07730">
    <property type="entry name" value="HisKA_3"/>
    <property type="match status" value="1"/>
</dbReference>
<dbReference type="InterPro" id="IPR003594">
    <property type="entry name" value="HATPase_dom"/>
</dbReference>
<comment type="function">
    <text evidence="14">Member of the two-component regulatory system NreB/NreC involved in the control of dissimilatory nitrate/nitrite reduction in response to oxygen. NreB functions as a direct oxygen sensor histidine kinase which is autophosphorylated, in the absence of oxygen, probably at the conserved histidine residue, and transfers its phosphate group probably to a conserved aspartate residue of NreC. NreB/NreC activates the expression of the nitrate (narGHJI) and nitrite (nir) reductase operons, as well as the putative nitrate transporter gene narT.</text>
</comment>
<dbReference type="KEGG" id="ddu:GF1_26440"/>
<evidence type="ECO:0000256" key="2">
    <source>
        <dbReference type="ARBA" id="ARBA00001966"/>
    </source>
</evidence>
<feature type="transmembrane region" description="Helical" evidence="17">
    <location>
        <begin position="122"/>
        <end position="144"/>
    </location>
</feature>
<dbReference type="PANTHER" id="PTHR24421">
    <property type="entry name" value="NITRATE/NITRITE SENSOR PROTEIN NARX-RELATED"/>
    <property type="match status" value="1"/>
</dbReference>
<dbReference type="CDD" id="cd16917">
    <property type="entry name" value="HATPase_UhpB-NarQ-NarX-like"/>
    <property type="match status" value="1"/>
</dbReference>
<dbReference type="PROSITE" id="PS50109">
    <property type="entry name" value="HIS_KIN"/>
    <property type="match status" value="1"/>
</dbReference>
<dbReference type="Gene3D" id="3.30.565.10">
    <property type="entry name" value="Histidine kinase-like ATPase, C-terminal domain"/>
    <property type="match status" value="1"/>
</dbReference>
<comment type="catalytic activity">
    <reaction evidence="1">
        <text>ATP + protein L-histidine = ADP + protein N-phospho-L-histidine.</text>
        <dbReference type="EC" id="2.7.13.3"/>
    </reaction>
</comment>
<dbReference type="EMBL" id="AP024233">
    <property type="protein sequence ID" value="BCO10268.1"/>
    <property type="molecule type" value="Genomic_DNA"/>
</dbReference>
<keyword evidence="13" id="KW-0411">Iron-sulfur</keyword>
<keyword evidence="12" id="KW-0902">Two-component regulatory system</keyword>
<dbReference type="SUPFAM" id="SSF55874">
    <property type="entry name" value="ATPase domain of HSP90 chaperone/DNA topoisomerase II/histidine kinase"/>
    <property type="match status" value="1"/>
</dbReference>
<dbReference type="InterPro" id="IPR011712">
    <property type="entry name" value="Sig_transdc_His_kin_sub3_dim/P"/>
</dbReference>
<name>A0A915U2R6_9BACT</name>
<protein>
    <recommendedName>
        <fullName evidence="5">Oxygen sensor histidine kinase NreB</fullName>
        <ecNumber evidence="4">2.7.13.3</ecNumber>
    </recommendedName>
    <alternativeName>
        <fullName evidence="15">Nitrogen regulation protein B</fullName>
    </alternativeName>
</protein>
<dbReference type="GO" id="GO:0051539">
    <property type="term" value="F:4 iron, 4 sulfur cluster binding"/>
    <property type="evidence" value="ECO:0007669"/>
    <property type="project" value="UniProtKB-KW"/>
</dbReference>
<accession>A0A915U2R6</accession>
<keyword evidence="9" id="KW-0479">Metal-binding</keyword>
<dbReference type="PANTHER" id="PTHR24421:SF58">
    <property type="entry name" value="SIGNAL TRANSDUCTION HISTIDINE-PROTEIN KINASE_PHOSPHATASE UHPB"/>
    <property type="match status" value="1"/>
</dbReference>
<comment type="cofactor">
    <cofactor evidence="2">
        <name>[4Fe-4S] cluster</name>
        <dbReference type="ChEBI" id="CHEBI:49883"/>
    </cofactor>
</comment>
<dbReference type="Proteomes" id="UP001063350">
    <property type="component" value="Chromosome"/>
</dbReference>
<evidence type="ECO:0000256" key="13">
    <source>
        <dbReference type="ARBA" id="ARBA00023014"/>
    </source>
</evidence>